<reference evidence="2 3" key="1">
    <citation type="submission" date="2016-10" db="EMBL/GenBank/DDBJ databases">
        <authorList>
            <person name="de Groot N.N."/>
        </authorList>
    </citation>
    <scope>NUCLEOTIDE SEQUENCE [LARGE SCALE GENOMIC DNA]</scope>
    <source>
        <strain evidence="2 3">CGMCC 4.6533</strain>
    </source>
</reference>
<feature type="signal peptide" evidence="1">
    <location>
        <begin position="1"/>
        <end position="17"/>
    </location>
</feature>
<dbReference type="PROSITE" id="PS51257">
    <property type="entry name" value="PROKAR_LIPOPROTEIN"/>
    <property type="match status" value="1"/>
</dbReference>
<dbReference type="Proteomes" id="UP000199202">
    <property type="component" value="Unassembled WGS sequence"/>
</dbReference>
<keyword evidence="1" id="KW-0732">Signal</keyword>
<name>A0A1G9TPR5_9ACTN</name>
<accession>A0A1G9TPR5</accession>
<dbReference type="RefSeq" id="WP_143044259.1">
    <property type="nucleotide sequence ID" value="NZ_FNDJ01000045.1"/>
</dbReference>
<dbReference type="STRING" id="633440.SAMN05421869_14551"/>
<sequence>MNVRLLLVAVPLTLALAACGEQRAGTTDDTVVSAGGVAASTTPTATPSATMDQRTAGLKFAECMRDHGIDMPDPTDGNIQLRIPPGTDRKKVDEADQACRPIMESVVRDRATPSQEDFDRMVKFAQCMREQGVDVPDPKPGEGLGIRLRNGSKEQMEAAHKACQEYAPGLAKGGNVTSGGKP</sequence>
<evidence type="ECO:0008006" key="4">
    <source>
        <dbReference type="Google" id="ProtNLM"/>
    </source>
</evidence>
<dbReference type="AlphaFoldDB" id="A0A1G9TPR5"/>
<keyword evidence="3" id="KW-1185">Reference proteome</keyword>
<feature type="chain" id="PRO_5011741865" description="Secreted protein" evidence="1">
    <location>
        <begin position="18"/>
        <end position="182"/>
    </location>
</feature>
<evidence type="ECO:0000256" key="1">
    <source>
        <dbReference type="SAM" id="SignalP"/>
    </source>
</evidence>
<proteinExistence type="predicted"/>
<gene>
    <name evidence="2" type="ORF">SAMN05421869_14551</name>
</gene>
<organism evidence="2 3">
    <name type="scientific">Nonomuraea jiangxiensis</name>
    <dbReference type="NCBI Taxonomy" id="633440"/>
    <lineage>
        <taxon>Bacteria</taxon>
        <taxon>Bacillati</taxon>
        <taxon>Actinomycetota</taxon>
        <taxon>Actinomycetes</taxon>
        <taxon>Streptosporangiales</taxon>
        <taxon>Streptosporangiaceae</taxon>
        <taxon>Nonomuraea</taxon>
    </lineage>
</organism>
<dbReference type="OrthoDB" id="7949713at2"/>
<dbReference type="EMBL" id="FNDJ01000045">
    <property type="protein sequence ID" value="SDM49528.1"/>
    <property type="molecule type" value="Genomic_DNA"/>
</dbReference>
<evidence type="ECO:0000313" key="3">
    <source>
        <dbReference type="Proteomes" id="UP000199202"/>
    </source>
</evidence>
<protein>
    <recommendedName>
        <fullName evidence="4">Secreted protein</fullName>
    </recommendedName>
</protein>
<evidence type="ECO:0000313" key="2">
    <source>
        <dbReference type="EMBL" id="SDM49528.1"/>
    </source>
</evidence>